<protein>
    <recommendedName>
        <fullName evidence="9">Cationic amino acid transporter C-terminal domain-containing protein</fullName>
    </recommendedName>
</protein>
<feature type="transmembrane region" description="Helical" evidence="7">
    <location>
        <begin position="215"/>
        <end position="234"/>
    </location>
</feature>
<proteinExistence type="predicted"/>
<comment type="subcellular location">
    <subcellularLocation>
        <location evidence="1">Membrane</location>
        <topology evidence="1">Multi-pass membrane protein</topology>
    </subcellularLocation>
</comment>
<feature type="transmembrane region" description="Helical" evidence="7">
    <location>
        <begin position="438"/>
        <end position="458"/>
    </location>
</feature>
<name>A0A6B2L2C9_9EUKA</name>
<feature type="transmembrane region" description="Helical" evidence="7">
    <location>
        <begin position="147"/>
        <end position="165"/>
    </location>
</feature>
<dbReference type="Gene3D" id="1.20.1740.10">
    <property type="entry name" value="Amino acid/polyamine transporter I"/>
    <property type="match status" value="1"/>
</dbReference>
<evidence type="ECO:0000256" key="4">
    <source>
        <dbReference type="ARBA" id="ARBA00022989"/>
    </source>
</evidence>
<dbReference type="GO" id="GO:0016020">
    <property type="term" value="C:membrane"/>
    <property type="evidence" value="ECO:0007669"/>
    <property type="project" value="UniProtKB-SubCell"/>
</dbReference>
<feature type="region of interest" description="Disordered" evidence="6">
    <location>
        <begin position="471"/>
        <end position="492"/>
    </location>
</feature>
<accession>A0A6B2L2C9</accession>
<evidence type="ECO:0000256" key="1">
    <source>
        <dbReference type="ARBA" id="ARBA00004141"/>
    </source>
</evidence>
<feature type="transmembrane region" description="Helical" evidence="7">
    <location>
        <begin position="299"/>
        <end position="321"/>
    </location>
</feature>
<feature type="transmembrane region" description="Helical" evidence="7">
    <location>
        <begin position="177"/>
        <end position="195"/>
    </location>
</feature>
<feature type="transmembrane region" description="Helical" evidence="7">
    <location>
        <begin position="412"/>
        <end position="432"/>
    </location>
</feature>
<dbReference type="GO" id="GO:0015171">
    <property type="term" value="F:amino acid transmembrane transporter activity"/>
    <property type="evidence" value="ECO:0007669"/>
    <property type="project" value="TreeGrafter"/>
</dbReference>
<evidence type="ECO:0000256" key="7">
    <source>
        <dbReference type="SAM" id="Phobius"/>
    </source>
</evidence>
<feature type="transmembrane region" description="Helical" evidence="7">
    <location>
        <begin position="70"/>
        <end position="92"/>
    </location>
</feature>
<evidence type="ECO:0000313" key="8">
    <source>
        <dbReference type="EMBL" id="NDV31163.1"/>
    </source>
</evidence>
<dbReference type="PANTHER" id="PTHR43243">
    <property type="entry name" value="INNER MEMBRANE TRANSPORTER YGJI-RELATED"/>
    <property type="match status" value="1"/>
</dbReference>
<dbReference type="EMBL" id="GIBP01002194">
    <property type="protein sequence ID" value="NDV31163.1"/>
    <property type="molecule type" value="Transcribed_RNA"/>
</dbReference>
<organism evidence="8">
    <name type="scientific">Arcella intermedia</name>
    <dbReference type="NCBI Taxonomy" id="1963864"/>
    <lineage>
        <taxon>Eukaryota</taxon>
        <taxon>Amoebozoa</taxon>
        <taxon>Tubulinea</taxon>
        <taxon>Elardia</taxon>
        <taxon>Arcellinida</taxon>
        <taxon>Sphaerothecina</taxon>
        <taxon>Arcellidae</taxon>
        <taxon>Arcella</taxon>
    </lineage>
</organism>
<feature type="transmembrane region" description="Helical" evidence="7">
    <location>
        <begin position="99"/>
        <end position="121"/>
    </location>
</feature>
<evidence type="ECO:0000256" key="2">
    <source>
        <dbReference type="ARBA" id="ARBA00022448"/>
    </source>
</evidence>
<dbReference type="InterPro" id="IPR002293">
    <property type="entry name" value="AA/rel_permease1"/>
</dbReference>
<keyword evidence="3 7" id="KW-0812">Transmembrane</keyword>
<sequence length="492" mass="54219">MRRTLRWWDLIMLGIGGIIGTGIFVLSGNAAAENAGPAIIISFILAGITALLAALSYSEMSSMIPVSGSAYTYAYATMGEFVAWIIGWDLVLEYMVGSATVAVGWSAYFVTFFKVAFGLHLDSRWTTPLLYWNETEKAFSTLPDGGFNLPGFLVVIICTIVLVFGIRESAWFNNAMVLLKCSVIIIFIISGFFYINKDNWTPFVPPNTDDNWRHFGVGGIFAAATKIFFAYIGFDAVTTTALECKNTKRDLPIGILGSLFISTVLYILVALVMTGVAHYTLLSGASPITTVAELTGQRWLVIILDLGALAGLTSVILINLLGQPRIFYSMAVDGLFPSAFAKVHPRWKTPWIPTIISGVLTALLGGFFPIDILGNLTSVGTLLAFLLVHIGIIILRFKKPDLPRPFQIPGPYYTWMVVPVLGILSCLALIIVSENQTIWRLFGWLLIGLVFYFLFGFWKSKLRVLQDDEKALEESSQPSSNEPDILDLRQDN</sequence>
<feature type="transmembrane region" description="Helical" evidence="7">
    <location>
        <begin position="351"/>
        <end position="370"/>
    </location>
</feature>
<dbReference type="PANTHER" id="PTHR43243:SF4">
    <property type="entry name" value="CATIONIC AMINO ACID TRANSPORTER 4"/>
    <property type="match status" value="1"/>
</dbReference>
<feature type="transmembrane region" description="Helical" evidence="7">
    <location>
        <begin position="376"/>
        <end position="397"/>
    </location>
</feature>
<evidence type="ECO:0000256" key="5">
    <source>
        <dbReference type="ARBA" id="ARBA00023136"/>
    </source>
</evidence>
<keyword evidence="4 7" id="KW-1133">Transmembrane helix</keyword>
<feature type="transmembrane region" description="Helical" evidence="7">
    <location>
        <begin position="255"/>
        <end position="279"/>
    </location>
</feature>
<evidence type="ECO:0000256" key="3">
    <source>
        <dbReference type="ARBA" id="ARBA00022692"/>
    </source>
</evidence>
<dbReference type="Pfam" id="PF13520">
    <property type="entry name" value="AA_permease_2"/>
    <property type="match status" value="1"/>
</dbReference>
<dbReference type="PIRSF" id="PIRSF006060">
    <property type="entry name" value="AA_transporter"/>
    <property type="match status" value="1"/>
</dbReference>
<dbReference type="AlphaFoldDB" id="A0A6B2L2C9"/>
<evidence type="ECO:0000256" key="6">
    <source>
        <dbReference type="SAM" id="MobiDB-lite"/>
    </source>
</evidence>
<keyword evidence="5 7" id="KW-0472">Membrane</keyword>
<reference evidence="8" key="1">
    <citation type="journal article" date="2020" name="J. Eukaryot. Microbiol.">
        <title>De novo Sequencing, Assembly and Annotation of the Transcriptome for the Free-Living Testate Amoeba Arcella intermedia.</title>
        <authorList>
            <person name="Ribeiro G.M."/>
            <person name="Porfirio-Sousa A.L."/>
            <person name="Maurer-Alcala X.X."/>
            <person name="Katz L.A."/>
            <person name="Lahr D.J.G."/>
        </authorList>
    </citation>
    <scope>NUCLEOTIDE SEQUENCE</scope>
</reference>
<feature type="transmembrane region" description="Helical" evidence="7">
    <location>
        <begin position="6"/>
        <end position="26"/>
    </location>
</feature>
<keyword evidence="2" id="KW-0813">Transport</keyword>
<feature type="transmembrane region" description="Helical" evidence="7">
    <location>
        <begin position="38"/>
        <end position="58"/>
    </location>
</feature>
<evidence type="ECO:0008006" key="9">
    <source>
        <dbReference type="Google" id="ProtNLM"/>
    </source>
</evidence>